<evidence type="ECO:0000313" key="2">
    <source>
        <dbReference type="EMBL" id="GAA3391818.1"/>
    </source>
</evidence>
<gene>
    <name evidence="2" type="ORF">GCM10020369_51130</name>
</gene>
<comment type="caution">
    <text evidence="2">The sequence shown here is derived from an EMBL/GenBank/DDBJ whole genome shotgun (WGS) entry which is preliminary data.</text>
</comment>
<dbReference type="Proteomes" id="UP001501676">
    <property type="component" value="Unassembled WGS sequence"/>
</dbReference>
<evidence type="ECO:0000256" key="1">
    <source>
        <dbReference type="SAM" id="SignalP"/>
    </source>
</evidence>
<dbReference type="RefSeq" id="WP_345730748.1">
    <property type="nucleotide sequence ID" value="NZ_BAAAYN010000035.1"/>
</dbReference>
<feature type="signal peptide" evidence="1">
    <location>
        <begin position="1"/>
        <end position="26"/>
    </location>
</feature>
<reference evidence="3" key="1">
    <citation type="journal article" date="2019" name="Int. J. Syst. Evol. Microbiol.">
        <title>The Global Catalogue of Microorganisms (GCM) 10K type strain sequencing project: providing services to taxonomists for standard genome sequencing and annotation.</title>
        <authorList>
            <consortium name="The Broad Institute Genomics Platform"/>
            <consortium name="The Broad Institute Genome Sequencing Center for Infectious Disease"/>
            <person name="Wu L."/>
            <person name="Ma J."/>
        </authorList>
    </citation>
    <scope>NUCLEOTIDE SEQUENCE [LARGE SCALE GENOMIC DNA]</scope>
    <source>
        <strain evidence="3">JCM 9458</strain>
    </source>
</reference>
<sequence length="352" mass="36245">MHRVLARTIAATAALAATAVGFPAYAADDDLKGADGRLELLTAPLPAMLSGQQGWIAGTYLADKDLCDVRITGSGPGVSISYPTNTGSYSSFYREGWLADSGLDFSALNVTVSPSVSAPVTVTLTASYIKTATGKAGDACHGSRKTQTITATLPVRVGSAPYTVKTTEVSVDRTAASWVQIVVRGELPDTGALRATLAPPPGMVVAYPGEATSAGLHGGDAPTVGTDDYFAVRIDATGLAAGTYRVPLTVTSGSTKTTTTLAVVVGGTKTKAVQAALKGKAATTAYTKMAAARLCALRNRVYPTPTALQAAYRAVEKASGLSTAQITAFDRKATTDSALRKAIVRQYKATCR</sequence>
<name>A0ABP6T351_9ACTN</name>
<proteinExistence type="predicted"/>
<keyword evidence="3" id="KW-1185">Reference proteome</keyword>
<dbReference type="EMBL" id="BAAAYN010000035">
    <property type="protein sequence ID" value="GAA3391818.1"/>
    <property type="molecule type" value="Genomic_DNA"/>
</dbReference>
<protein>
    <submittedName>
        <fullName evidence="2">Uncharacterized protein</fullName>
    </submittedName>
</protein>
<keyword evidence="1" id="KW-0732">Signal</keyword>
<organism evidence="2 3">
    <name type="scientific">Cryptosporangium minutisporangium</name>
    <dbReference type="NCBI Taxonomy" id="113569"/>
    <lineage>
        <taxon>Bacteria</taxon>
        <taxon>Bacillati</taxon>
        <taxon>Actinomycetota</taxon>
        <taxon>Actinomycetes</taxon>
        <taxon>Cryptosporangiales</taxon>
        <taxon>Cryptosporangiaceae</taxon>
        <taxon>Cryptosporangium</taxon>
    </lineage>
</organism>
<feature type="chain" id="PRO_5046261490" evidence="1">
    <location>
        <begin position="27"/>
        <end position="352"/>
    </location>
</feature>
<accession>A0ABP6T351</accession>
<evidence type="ECO:0000313" key="3">
    <source>
        <dbReference type="Proteomes" id="UP001501676"/>
    </source>
</evidence>